<keyword evidence="2" id="KW-0812">Transmembrane</keyword>
<dbReference type="Pfam" id="PF06961">
    <property type="entry name" value="DUF1294"/>
    <property type="match status" value="1"/>
</dbReference>
<evidence type="ECO:0000256" key="2">
    <source>
        <dbReference type="SAM" id="Phobius"/>
    </source>
</evidence>
<comment type="caution">
    <text evidence="4">The sequence shown here is derived from an EMBL/GenBank/DDBJ whole genome shotgun (WGS) entry which is preliminary data.</text>
</comment>
<dbReference type="InterPro" id="IPR012340">
    <property type="entry name" value="NA-bd_OB-fold"/>
</dbReference>
<keyword evidence="2" id="KW-0472">Membrane</keyword>
<dbReference type="EMBL" id="JAUZVY010000004">
    <property type="protein sequence ID" value="MDP4529574.1"/>
    <property type="molecule type" value="Genomic_DNA"/>
</dbReference>
<feature type="transmembrane region" description="Helical" evidence="2">
    <location>
        <begin position="107"/>
        <end position="125"/>
    </location>
</feature>
<dbReference type="PROSITE" id="PS51857">
    <property type="entry name" value="CSD_2"/>
    <property type="match status" value="1"/>
</dbReference>
<feature type="transmembrane region" description="Helical" evidence="2">
    <location>
        <begin position="83"/>
        <end position="101"/>
    </location>
</feature>
<evidence type="ECO:0000259" key="3">
    <source>
        <dbReference type="PROSITE" id="PS51857"/>
    </source>
</evidence>
<evidence type="ECO:0000256" key="1">
    <source>
        <dbReference type="ARBA" id="ARBA00022553"/>
    </source>
</evidence>
<dbReference type="InterPro" id="IPR002059">
    <property type="entry name" value="CSP_DNA-bd"/>
</dbReference>
<dbReference type="SMART" id="SM00357">
    <property type="entry name" value="CSP"/>
    <property type="match status" value="1"/>
</dbReference>
<dbReference type="InterPro" id="IPR010718">
    <property type="entry name" value="DUF1294"/>
</dbReference>
<keyword evidence="1" id="KW-0597">Phosphoprotein</keyword>
<feature type="domain" description="CSD" evidence="3">
    <location>
        <begin position="2"/>
        <end position="67"/>
    </location>
</feature>
<dbReference type="RefSeq" id="WP_305945649.1">
    <property type="nucleotide sequence ID" value="NZ_JAUZVY010000004.1"/>
</dbReference>
<dbReference type="InterPro" id="IPR011129">
    <property type="entry name" value="CSD"/>
</dbReference>
<dbReference type="Proteomes" id="UP001236258">
    <property type="component" value="Unassembled WGS sequence"/>
</dbReference>
<dbReference type="PANTHER" id="PTHR12962">
    <property type="entry name" value="CALCIUM-REGULATED HEAT STABLE PROTEIN CRHSP-24-RELATED"/>
    <property type="match status" value="1"/>
</dbReference>
<dbReference type="SUPFAM" id="SSF50249">
    <property type="entry name" value="Nucleic acid-binding proteins"/>
    <property type="match status" value="1"/>
</dbReference>
<proteinExistence type="predicted"/>
<gene>
    <name evidence="4" type="ORF">Q3O59_11125</name>
</gene>
<evidence type="ECO:0000313" key="5">
    <source>
        <dbReference type="Proteomes" id="UP001236258"/>
    </source>
</evidence>
<dbReference type="Gene3D" id="2.40.50.140">
    <property type="entry name" value="Nucleic acid-binding proteins"/>
    <property type="match status" value="1"/>
</dbReference>
<dbReference type="PANTHER" id="PTHR12962:SF1">
    <property type="entry name" value="COLD SHOCK DOMAIN-CONTAINING PROTEIN CG9705"/>
    <property type="match status" value="1"/>
</dbReference>
<reference evidence="4 5" key="1">
    <citation type="submission" date="2023-08" db="EMBL/GenBank/DDBJ databases">
        <authorList>
            <person name="Joshi A."/>
            <person name="Thite S."/>
        </authorList>
    </citation>
    <scope>NUCLEOTIDE SEQUENCE [LARGE SCALE GENOMIC DNA]</scope>
    <source>
        <strain evidence="4 5">1E1</strain>
    </source>
</reference>
<dbReference type="CDD" id="cd04458">
    <property type="entry name" value="CSP_CDS"/>
    <property type="match status" value="1"/>
</dbReference>
<keyword evidence="2" id="KW-1133">Transmembrane helix</keyword>
<keyword evidence="5" id="KW-1185">Reference proteome</keyword>
<organism evidence="4 5">
    <name type="scientific">Alkalimonas delamerensis</name>
    <dbReference type="NCBI Taxonomy" id="265981"/>
    <lineage>
        <taxon>Bacteria</taxon>
        <taxon>Pseudomonadati</taxon>
        <taxon>Pseudomonadota</taxon>
        <taxon>Gammaproteobacteria</taxon>
        <taxon>Alkalimonas</taxon>
    </lineage>
</organism>
<protein>
    <submittedName>
        <fullName evidence="4">Cold shock and DUF1294 domain-containing protein</fullName>
    </submittedName>
</protein>
<sequence length="195" mass="21867">MRFKGKITQWNDAKGFGFIQPMQSGEKVFFHIKSVQNRSRRPVLNEVVTYSVAKDGQGRLQAQAVTFAGEKLKVKKARSASNVPLSVSVVFFLLLALACWAGRLHPYFLAAYVGLSLLTFLSYAWDKHKAKRQSWRTPESTLHLLSLAGGWPGALLAQSRLRHKSAKTSFLTVFWLTVVVNLAALYWLAGQPFLL</sequence>
<dbReference type="Pfam" id="PF00313">
    <property type="entry name" value="CSD"/>
    <property type="match status" value="1"/>
</dbReference>
<feature type="transmembrane region" description="Helical" evidence="2">
    <location>
        <begin position="170"/>
        <end position="189"/>
    </location>
</feature>
<accession>A0ABT9GRI4</accession>
<evidence type="ECO:0000313" key="4">
    <source>
        <dbReference type="EMBL" id="MDP4529574.1"/>
    </source>
</evidence>
<dbReference type="InterPro" id="IPR052069">
    <property type="entry name" value="Ca-reg_mRNA-binding_domain"/>
</dbReference>
<name>A0ABT9GRI4_9GAMM</name>